<feature type="transmembrane region" description="Helical" evidence="5">
    <location>
        <begin position="334"/>
        <end position="356"/>
    </location>
</feature>
<feature type="transmembrane region" description="Helical" evidence="5">
    <location>
        <begin position="387"/>
        <end position="411"/>
    </location>
</feature>
<organism evidence="7 8">
    <name type="scientific">Leptosia nina</name>
    <dbReference type="NCBI Taxonomy" id="320188"/>
    <lineage>
        <taxon>Eukaryota</taxon>
        <taxon>Metazoa</taxon>
        <taxon>Ecdysozoa</taxon>
        <taxon>Arthropoda</taxon>
        <taxon>Hexapoda</taxon>
        <taxon>Insecta</taxon>
        <taxon>Pterygota</taxon>
        <taxon>Neoptera</taxon>
        <taxon>Endopterygota</taxon>
        <taxon>Lepidoptera</taxon>
        <taxon>Glossata</taxon>
        <taxon>Ditrysia</taxon>
        <taxon>Papilionoidea</taxon>
        <taxon>Pieridae</taxon>
        <taxon>Pierinae</taxon>
        <taxon>Leptosia</taxon>
    </lineage>
</organism>
<evidence type="ECO:0000313" key="7">
    <source>
        <dbReference type="EMBL" id="CAK1551534.1"/>
    </source>
</evidence>
<keyword evidence="8" id="KW-1185">Reference proteome</keyword>
<keyword evidence="2 5" id="KW-0812">Transmembrane</keyword>
<evidence type="ECO:0000259" key="6">
    <source>
        <dbReference type="PROSITE" id="PS50850"/>
    </source>
</evidence>
<dbReference type="CDD" id="cd17317">
    <property type="entry name" value="MFS_SLC22"/>
    <property type="match status" value="1"/>
</dbReference>
<protein>
    <recommendedName>
        <fullName evidence="6">Major facilitator superfamily (MFS) profile domain-containing protein</fullName>
    </recommendedName>
</protein>
<dbReference type="GO" id="GO:0016020">
    <property type="term" value="C:membrane"/>
    <property type="evidence" value="ECO:0007669"/>
    <property type="project" value="UniProtKB-SubCell"/>
</dbReference>
<dbReference type="EMBL" id="CAVLEF010000132">
    <property type="protein sequence ID" value="CAK1551534.1"/>
    <property type="molecule type" value="Genomic_DNA"/>
</dbReference>
<feature type="domain" description="Major facilitator superfamily (MFS) profile" evidence="6">
    <location>
        <begin position="34"/>
        <end position="475"/>
    </location>
</feature>
<evidence type="ECO:0000313" key="8">
    <source>
        <dbReference type="Proteomes" id="UP001497472"/>
    </source>
</evidence>
<dbReference type="Pfam" id="PF00083">
    <property type="entry name" value="Sugar_tr"/>
    <property type="match status" value="1"/>
</dbReference>
<feature type="transmembrane region" description="Helical" evidence="5">
    <location>
        <begin position="363"/>
        <end position="381"/>
    </location>
</feature>
<dbReference type="AlphaFoldDB" id="A0AAV1JSR1"/>
<reference evidence="7 8" key="1">
    <citation type="submission" date="2023-11" db="EMBL/GenBank/DDBJ databases">
        <authorList>
            <person name="Okamura Y."/>
        </authorList>
    </citation>
    <scope>NUCLEOTIDE SEQUENCE [LARGE SCALE GENOMIC DNA]</scope>
</reference>
<dbReference type="PANTHER" id="PTHR24064">
    <property type="entry name" value="SOLUTE CARRIER FAMILY 22 MEMBER"/>
    <property type="match status" value="1"/>
</dbReference>
<dbReference type="PROSITE" id="PS50850">
    <property type="entry name" value="MFS"/>
    <property type="match status" value="1"/>
</dbReference>
<evidence type="ECO:0000256" key="2">
    <source>
        <dbReference type="ARBA" id="ARBA00022692"/>
    </source>
</evidence>
<feature type="transmembrane region" description="Helical" evidence="5">
    <location>
        <begin position="451"/>
        <end position="470"/>
    </location>
</feature>
<comment type="subcellular location">
    <subcellularLocation>
        <location evidence="1">Membrane</location>
        <topology evidence="1">Multi-pass membrane protein</topology>
    </subcellularLocation>
</comment>
<feature type="transmembrane region" description="Helical" evidence="5">
    <location>
        <begin position="303"/>
        <end position="322"/>
    </location>
</feature>
<dbReference type="InterPro" id="IPR005829">
    <property type="entry name" value="Sugar_transporter_CS"/>
</dbReference>
<evidence type="ECO:0000256" key="3">
    <source>
        <dbReference type="ARBA" id="ARBA00022989"/>
    </source>
</evidence>
<gene>
    <name evidence="7" type="ORF">LNINA_LOCUS10666</name>
</gene>
<dbReference type="InterPro" id="IPR020846">
    <property type="entry name" value="MFS_dom"/>
</dbReference>
<evidence type="ECO:0000256" key="4">
    <source>
        <dbReference type="ARBA" id="ARBA00023136"/>
    </source>
</evidence>
<feature type="transmembrane region" description="Helical" evidence="5">
    <location>
        <begin position="191"/>
        <end position="214"/>
    </location>
</feature>
<proteinExistence type="predicted"/>
<name>A0AAV1JSR1_9NEOP</name>
<keyword evidence="3 5" id="KW-1133">Transmembrane helix</keyword>
<dbReference type="Gene3D" id="1.20.1250.20">
    <property type="entry name" value="MFS general substrate transporter like domains"/>
    <property type="match status" value="1"/>
</dbReference>
<evidence type="ECO:0000256" key="5">
    <source>
        <dbReference type="SAM" id="Phobius"/>
    </source>
</evidence>
<dbReference type="InterPro" id="IPR005828">
    <property type="entry name" value="MFS_sugar_transport-like"/>
</dbReference>
<sequence length="496" mass="56045">MSAVSVNDDKKVDLDVVLEKFSIYQKYHLQTIALIFIAFLSNAIYCNQYVFVAESTPYRCVDAVNNSELSEAVCGTNESNTCSRWIYEDPRSFVAEFDLACEEWKRTLVGTAHNFGYMVGLLIVGPLSDKFGRKTAAIITGMLGGVFGLLRSFSTWFWFFIAMEFMEACIGDSCSPMFVLALELSPSSKRLIFNMLVSYGYASGGILLAVFAWLVPDWRWFLRTVYSPALLFFLYYFVMDESPRWHLSNGRKPQAIKIIEDAAAKNNIKLDKNMLDNLSCEKEESTNMLKVLLKTLKSRKLRTRFFVCVVWWMTSTFVNYGMILNSVSLQGDKYWNFALTQVIDAPGLVVVTYILLKFKRKKPLIFCFSFGAVMCLSQPFIPLDLPWLSITFYMAGKLMSSFYFAITYIYTSELFPTYTRNSMHALCSSLGRVGSIVAQQTPLLVVYWNGLPAFIFGSAALFAALATCLVPDVSDDSLPNNVEEAEAIGQKKEVAL</sequence>
<dbReference type="Proteomes" id="UP001497472">
    <property type="component" value="Unassembled WGS sequence"/>
</dbReference>
<evidence type="ECO:0000256" key="1">
    <source>
        <dbReference type="ARBA" id="ARBA00004141"/>
    </source>
</evidence>
<dbReference type="SUPFAM" id="SSF103473">
    <property type="entry name" value="MFS general substrate transporter"/>
    <property type="match status" value="1"/>
</dbReference>
<dbReference type="InterPro" id="IPR036259">
    <property type="entry name" value="MFS_trans_sf"/>
</dbReference>
<keyword evidence="4 5" id="KW-0472">Membrane</keyword>
<dbReference type="GO" id="GO:0022857">
    <property type="term" value="F:transmembrane transporter activity"/>
    <property type="evidence" value="ECO:0007669"/>
    <property type="project" value="InterPro"/>
</dbReference>
<feature type="transmembrane region" description="Helical" evidence="5">
    <location>
        <begin position="220"/>
        <end position="238"/>
    </location>
</feature>
<feature type="transmembrane region" description="Helical" evidence="5">
    <location>
        <begin position="27"/>
        <end position="45"/>
    </location>
</feature>
<comment type="caution">
    <text evidence="7">The sequence shown here is derived from an EMBL/GenBank/DDBJ whole genome shotgun (WGS) entry which is preliminary data.</text>
</comment>
<dbReference type="PROSITE" id="PS00216">
    <property type="entry name" value="SUGAR_TRANSPORT_1"/>
    <property type="match status" value="1"/>
</dbReference>
<accession>A0AAV1JSR1</accession>
<feature type="transmembrane region" description="Helical" evidence="5">
    <location>
        <begin position="136"/>
        <end position="159"/>
    </location>
</feature>